<dbReference type="RefSeq" id="WP_425574195.1">
    <property type="nucleotide sequence ID" value="NZ_BAAAKV010000068.1"/>
</dbReference>
<keyword evidence="4" id="KW-1185">Reference proteome</keyword>
<name>A0ABP4FNK1_9ACTN</name>
<evidence type="ECO:0000256" key="1">
    <source>
        <dbReference type="SAM" id="MobiDB-lite"/>
    </source>
</evidence>
<organism evidence="3 4">
    <name type="scientific">Streptomyces hebeiensis</name>
    <dbReference type="NCBI Taxonomy" id="229486"/>
    <lineage>
        <taxon>Bacteria</taxon>
        <taxon>Bacillati</taxon>
        <taxon>Actinomycetota</taxon>
        <taxon>Actinomycetes</taxon>
        <taxon>Kitasatosporales</taxon>
        <taxon>Streptomycetaceae</taxon>
        <taxon>Streptomyces</taxon>
    </lineage>
</organism>
<dbReference type="Pfam" id="PF19575">
    <property type="entry name" value="HTH_58"/>
    <property type="match status" value="1"/>
</dbReference>
<feature type="compositionally biased region" description="Basic residues" evidence="1">
    <location>
        <begin position="67"/>
        <end position="77"/>
    </location>
</feature>
<feature type="domain" description="Helix-turn-helix" evidence="2">
    <location>
        <begin position="17"/>
        <end position="75"/>
    </location>
</feature>
<protein>
    <recommendedName>
        <fullName evidence="2">Helix-turn-helix domain-containing protein</fullName>
    </recommendedName>
</protein>
<evidence type="ECO:0000313" key="4">
    <source>
        <dbReference type="Proteomes" id="UP001501371"/>
    </source>
</evidence>
<proteinExistence type="predicted"/>
<evidence type="ECO:0000259" key="2">
    <source>
        <dbReference type="Pfam" id="PF19575"/>
    </source>
</evidence>
<dbReference type="InterPro" id="IPR045745">
    <property type="entry name" value="HTH_58_Actinobacteria-type"/>
</dbReference>
<dbReference type="EMBL" id="BAAAKV010000068">
    <property type="protein sequence ID" value="GAA1192832.1"/>
    <property type="molecule type" value="Genomic_DNA"/>
</dbReference>
<sequence length="90" mass="9694">MPESIFDLSDLPVIPYGKHLSPSETEALLRKVIPLYQAGASIRQIAKKTGRSYGGMHRMLSEAGVKMRGRGGGRRSMHTPTAATSEPADA</sequence>
<evidence type="ECO:0000313" key="3">
    <source>
        <dbReference type="EMBL" id="GAA1192832.1"/>
    </source>
</evidence>
<gene>
    <name evidence="3" type="ORF">GCM10009654_57630</name>
</gene>
<dbReference type="Gene3D" id="1.10.10.60">
    <property type="entry name" value="Homeodomain-like"/>
    <property type="match status" value="1"/>
</dbReference>
<comment type="caution">
    <text evidence="3">The sequence shown here is derived from an EMBL/GenBank/DDBJ whole genome shotgun (WGS) entry which is preliminary data.</text>
</comment>
<reference evidence="4" key="1">
    <citation type="journal article" date="2019" name="Int. J. Syst. Evol. Microbiol.">
        <title>The Global Catalogue of Microorganisms (GCM) 10K type strain sequencing project: providing services to taxonomists for standard genome sequencing and annotation.</title>
        <authorList>
            <consortium name="The Broad Institute Genomics Platform"/>
            <consortium name="The Broad Institute Genome Sequencing Center for Infectious Disease"/>
            <person name="Wu L."/>
            <person name="Ma J."/>
        </authorList>
    </citation>
    <scope>NUCLEOTIDE SEQUENCE [LARGE SCALE GENOMIC DNA]</scope>
    <source>
        <strain evidence="4">JCM 12696</strain>
    </source>
</reference>
<dbReference type="Proteomes" id="UP001501371">
    <property type="component" value="Unassembled WGS sequence"/>
</dbReference>
<accession>A0ABP4FNK1</accession>
<feature type="region of interest" description="Disordered" evidence="1">
    <location>
        <begin position="65"/>
        <end position="90"/>
    </location>
</feature>